<feature type="compositionally biased region" description="Polar residues" evidence="1">
    <location>
        <begin position="1006"/>
        <end position="1020"/>
    </location>
</feature>
<gene>
    <name evidence="3" type="ORF">IQ235_10870</name>
</gene>
<dbReference type="EMBL" id="JADEXN010000174">
    <property type="protein sequence ID" value="MBE9041282.1"/>
    <property type="molecule type" value="Genomic_DNA"/>
</dbReference>
<sequence length="1079" mass="111233">PESGRKSIELFRWWVPALAIAFGSGIGENPAIAQLIPDDTLGGESSIVTPLDGLVDRIDGGAVRGGNLFHSFGEFNIDAGRGAFFDNPAAIENILTRVTGPNPSNIFGTLGVLGDANLFLVNPSGIVFGPDARLDVGGSFFASTAGGILFPDGYEFSTTNPDAPPLLTVNVPIGLQFGANPGEIVNQSQVTQTIDGEESIVGLQVPLGETLALVGGNIMLTGGRITALEGRVELGSAGSNSFVSLTQIPTGTTLGYEGIENFQDIGLTQEAAIVTNGNGGGNIQIQGRNFLQSGSEIQATNLGSQPGGTVAIRTSESVELLDDTTESNALSVILTSAFGEGSAGNIVIETGRFAVRNGSAIGAVTFGRGTGGNFSIRARDVELSGTSANGDLSRIISETQGLGDAGNIDIDADHFVVRDGGVVSVATERDGSGGNLQIRAQNLEVFGAGIDEDGDETFSTLFASTTGAGNAGNVTIDTDRLAVLDGGTVTVLTGGDGQGGTLQVRARDIELSGIEAEAGNESSQSQANGLLAGTQGLTRTFATGDAGEVIIDTEGLTVRDGAQISATTSFSEGDAGDITIRSQDIDLIGTNNESGILAGTIQVGGDAGSVTIDTDRLKIQDDAFIFVASILSRGNAGTITVRASESVEISRTSPESVELSGLLAGSFVGAGNAGNITLETARLSIRDGGAVFVGTLFSEGDAGTITIRATDSVELVGTSADQNPSDLTTLPGMSADRNQSSLVAATILAGNAGNVNVETDLLTIRDDAKHNVSGLSPELTAAEFEQLESAIPAFETELSSDALGLDLVALSRQSGNPGSINIRASRIRLDERGTLNASSNTGQGGNINLRSGSVQLLGESLISAAGSETGITFEGNIDISADTLALVEMSQILTNAFDPQGGSNITIRPRNRSDSGIAIFQSDDSLINAEGDLTIEGDIEFDPAEVPDIETTDVTSLISQGCEDYEGSEFYITGRGGLPPDPRDILPGSSIVEIDWVEFPDETASEVESSPTGDRTPTQTEHPHLVEAQGWIADEAGNIILTAQPYRGTPHPSALQHLECQDGDRFGEREEARGESMDN</sequence>
<proteinExistence type="predicted"/>
<dbReference type="Proteomes" id="UP000621799">
    <property type="component" value="Unassembled WGS sequence"/>
</dbReference>
<feature type="compositionally biased region" description="Basic and acidic residues" evidence="1">
    <location>
        <begin position="1059"/>
        <end position="1079"/>
    </location>
</feature>
<dbReference type="NCBIfam" id="TIGR01901">
    <property type="entry name" value="adhes_NPXG"/>
    <property type="match status" value="1"/>
</dbReference>
<comment type="caution">
    <text evidence="3">The sequence shown here is derived from an EMBL/GenBank/DDBJ whole genome shotgun (WGS) entry which is preliminary data.</text>
</comment>
<evidence type="ECO:0000259" key="2">
    <source>
        <dbReference type="SMART" id="SM00912"/>
    </source>
</evidence>
<feature type="non-terminal residue" evidence="3">
    <location>
        <position position="1"/>
    </location>
</feature>
<evidence type="ECO:0000256" key="1">
    <source>
        <dbReference type="SAM" id="MobiDB-lite"/>
    </source>
</evidence>
<reference evidence="3" key="1">
    <citation type="submission" date="2020-10" db="EMBL/GenBank/DDBJ databases">
        <authorList>
            <person name="Castelo-Branco R."/>
            <person name="Eusebio N."/>
            <person name="Adriana R."/>
            <person name="Vieira A."/>
            <person name="Brugerolle De Fraissinette N."/>
            <person name="Rezende De Castro R."/>
            <person name="Schneider M.P."/>
            <person name="Vasconcelos V."/>
            <person name="Leao P.N."/>
        </authorList>
    </citation>
    <scope>NUCLEOTIDE SEQUENCE</scope>
    <source>
        <strain evidence="3">LEGE 11467</strain>
    </source>
</reference>
<name>A0A928VYR2_9CYAN</name>
<dbReference type="InterPro" id="IPR008638">
    <property type="entry name" value="FhaB/CdiA-like_TPS"/>
</dbReference>
<dbReference type="InterPro" id="IPR012334">
    <property type="entry name" value="Pectin_lyas_fold"/>
</dbReference>
<dbReference type="InterPro" id="IPR011050">
    <property type="entry name" value="Pectin_lyase_fold/virulence"/>
</dbReference>
<dbReference type="Pfam" id="PF05860">
    <property type="entry name" value="TPS"/>
    <property type="match status" value="1"/>
</dbReference>
<evidence type="ECO:0000313" key="4">
    <source>
        <dbReference type="Proteomes" id="UP000621799"/>
    </source>
</evidence>
<organism evidence="3 4">
    <name type="scientific">Zarconia navalis LEGE 11467</name>
    <dbReference type="NCBI Taxonomy" id="1828826"/>
    <lineage>
        <taxon>Bacteria</taxon>
        <taxon>Bacillati</taxon>
        <taxon>Cyanobacteriota</taxon>
        <taxon>Cyanophyceae</taxon>
        <taxon>Oscillatoriophycideae</taxon>
        <taxon>Oscillatoriales</taxon>
        <taxon>Oscillatoriales incertae sedis</taxon>
        <taxon>Zarconia</taxon>
        <taxon>Zarconia navalis</taxon>
    </lineage>
</organism>
<feature type="region of interest" description="Disordered" evidence="1">
    <location>
        <begin position="1044"/>
        <end position="1079"/>
    </location>
</feature>
<dbReference type="RefSeq" id="WP_264321499.1">
    <property type="nucleotide sequence ID" value="NZ_JADEXN010000174.1"/>
</dbReference>
<evidence type="ECO:0000313" key="3">
    <source>
        <dbReference type="EMBL" id="MBE9041282.1"/>
    </source>
</evidence>
<feature type="domain" description="Filamentous haemagglutinin FhaB/tRNA nuclease CdiA-like TPS" evidence="2">
    <location>
        <begin position="46"/>
        <end position="151"/>
    </location>
</feature>
<keyword evidence="4" id="KW-1185">Reference proteome</keyword>
<dbReference type="Gene3D" id="2.160.20.10">
    <property type="entry name" value="Single-stranded right-handed beta-helix, Pectin lyase-like"/>
    <property type="match status" value="3"/>
</dbReference>
<accession>A0A928VYR2</accession>
<feature type="region of interest" description="Disordered" evidence="1">
    <location>
        <begin position="1002"/>
        <end position="1021"/>
    </location>
</feature>
<dbReference type="SMART" id="SM00912">
    <property type="entry name" value="Haemagg_act"/>
    <property type="match status" value="1"/>
</dbReference>
<protein>
    <submittedName>
        <fullName evidence="3">S-layer family protein</fullName>
    </submittedName>
</protein>
<dbReference type="SUPFAM" id="SSF51126">
    <property type="entry name" value="Pectin lyase-like"/>
    <property type="match status" value="3"/>
</dbReference>
<dbReference type="AlphaFoldDB" id="A0A928VYR2"/>